<keyword evidence="2" id="KW-0444">Lipid biosynthesis</keyword>
<accession>R7VJ03</accession>
<dbReference type="STRING" id="283909.R7VJ03"/>
<name>R7VJ03_CAPTE</name>
<gene>
    <name evidence="33" type="ORF">CAPTEDRAFT_92645</name>
</gene>
<dbReference type="HOGENOM" id="CLU_029944_2_0_1"/>
<evidence type="ECO:0000256" key="25">
    <source>
        <dbReference type="ARBA" id="ARBA00063141"/>
    </source>
</evidence>
<dbReference type="GO" id="GO:0000253">
    <property type="term" value="F:3-beta-hydroxysteroid 3-dehydrogenase (NADP+) activity"/>
    <property type="evidence" value="ECO:0007669"/>
    <property type="project" value="UniProtKB-EC"/>
</dbReference>
<evidence type="ECO:0000313" key="33">
    <source>
        <dbReference type="EMBL" id="ELU18542.1"/>
    </source>
</evidence>
<keyword evidence="4" id="KW-0256">Endoplasmic reticulum</keyword>
<dbReference type="Pfam" id="PF00106">
    <property type="entry name" value="adh_short"/>
    <property type="match status" value="1"/>
</dbReference>
<dbReference type="GO" id="GO:0006695">
    <property type="term" value="P:cholesterol biosynthetic process"/>
    <property type="evidence" value="ECO:0007669"/>
    <property type="project" value="TreeGrafter"/>
</dbReference>
<organism evidence="33">
    <name type="scientific">Capitella teleta</name>
    <name type="common">Polychaete worm</name>
    <dbReference type="NCBI Taxonomy" id="283909"/>
    <lineage>
        <taxon>Eukaryota</taxon>
        <taxon>Metazoa</taxon>
        <taxon>Spiralia</taxon>
        <taxon>Lophotrochozoa</taxon>
        <taxon>Annelida</taxon>
        <taxon>Polychaeta</taxon>
        <taxon>Sedentaria</taxon>
        <taxon>Scolecida</taxon>
        <taxon>Capitellidae</taxon>
        <taxon>Capitella</taxon>
    </lineage>
</organism>
<evidence type="ECO:0000256" key="14">
    <source>
        <dbReference type="ARBA" id="ARBA00023593"/>
    </source>
</evidence>
<evidence type="ECO:0000256" key="1">
    <source>
        <dbReference type="ARBA" id="ARBA00004389"/>
    </source>
</evidence>
<dbReference type="EnsemblMetazoa" id="CapteT92645">
    <property type="protein sequence ID" value="CapteP92645"/>
    <property type="gene ID" value="CapteG92645"/>
</dbReference>
<keyword evidence="10" id="KW-0443">Lipid metabolism</keyword>
<evidence type="ECO:0000256" key="3">
    <source>
        <dbReference type="ARBA" id="ARBA00022692"/>
    </source>
</evidence>
<sequence>MEKKTALITGANAGIGLALADRLLTEFPSIHLCLACRSKSKAEEAQTMLKEKHEEADICVLLVDVSNLESVYRAAEAIKKQYKHIDYLYLNAGIMPVSSVDWSHFWQCLFSSKCVDMFRTGDGLLKQVDGVTTDGMKQIFATNLFGHFALLKKVNSVLGGANRTTQVIWTSSSNAKKSAFMLSDIQHQHGSEPYSSSKYATDMISVALNERFNQQGIYSHTTCPGLVMTNLTYGILPSWFWTLLLPLLILIRIFTPTMNYSPYNGSEALVWLAKQPPQGIDPMCKYHSRLNWLGNRYVEPKKVNSNFIFLNYLFEIQLQLDVDISIAQKAYEELDKMETAIHKGIKLS</sequence>
<evidence type="ECO:0000256" key="20">
    <source>
        <dbReference type="ARBA" id="ARBA00051929"/>
    </source>
</evidence>
<dbReference type="InterPro" id="IPR002347">
    <property type="entry name" value="SDR_fam"/>
</dbReference>
<evidence type="ECO:0000256" key="8">
    <source>
        <dbReference type="ARBA" id="ARBA00023002"/>
    </source>
</evidence>
<comment type="catalytic activity">
    <reaction evidence="18">
        <text>5alpha-cholest-8-en-3-one + NADPH + H(+) = 5alpha-cholest-8-en-3beta-ol + NADP(+)</text>
        <dbReference type="Rhea" id="RHEA:46852"/>
        <dbReference type="ChEBI" id="CHEBI:15378"/>
        <dbReference type="ChEBI" id="CHEBI:16608"/>
        <dbReference type="ChEBI" id="CHEBI:57783"/>
        <dbReference type="ChEBI" id="CHEBI:58349"/>
        <dbReference type="ChEBI" id="CHEBI:87056"/>
    </reaction>
    <physiologicalReaction direction="left-to-right" evidence="18">
        <dbReference type="Rhea" id="RHEA:46853"/>
    </physiologicalReaction>
</comment>
<evidence type="ECO:0000256" key="22">
    <source>
        <dbReference type="ARBA" id="ARBA00052448"/>
    </source>
</evidence>
<dbReference type="EC" id="1.1.1.210" evidence="26"/>
<keyword evidence="35" id="KW-1185">Reference proteome</keyword>
<comment type="catalytic activity">
    <reaction evidence="23">
        <text>17beta-estradiol + NADP(+) = estrone + NADPH + H(+)</text>
        <dbReference type="Rhea" id="RHEA:24616"/>
        <dbReference type="ChEBI" id="CHEBI:15378"/>
        <dbReference type="ChEBI" id="CHEBI:16469"/>
        <dbReference type="ChEBI" id="CHEBI:17263"/>
        <dbReference type="ChEBI" id="CHEBI:57783"/>
        <dbReference type="ChEBI" id="CHEBI:58349"/>
        <dbReference type="EC" id="1.1.1.62"/>
    </reaction>
    <physiologicalReaction direction="right-to-left" evidence="23">
        <dbReference type="Rhea" id="RHEA:24618"/>
    </physiologicalReaction>
</comment>
<comment type="pathway">
    <text evidence="13">Steroid biosynthesis; zymosterol biosynthesis; zymosterol from lanosterol: step 5/6.</text>
</comment>
<comment type="catalytic activity">
    <reaction evidence="17">
        <text>3-dehydro-4alpha-methylzymosterol + NADPH + H(+) = 4alpha-methylzymosterol + NADP(+)</text>
        <dbReference type="Rhea" id="RHEA:36379"/>
        <dbReference type="ChEBI" id="CHEBI:1949"/>
        <dbReference type="ChEBI" id="CHEBI:15378"/>
        <dbReference type="ChEBI" id="CHEBI:57783"/>
        <dbReference type="ChEBI" id="CHEBI:58349"/>
        <dbReference type="ChEBI" id="CHEBI:136486"/>
        <dbReference type="EC" id="1.1.1.270"/>
    </reaction>
    <physiologicalReaction direction="left-to-right" evidence="17">
        <dbReference type="Rhea" id="RHEA:36380"/>
    </physiologicalReaction>
</comment>
<comment type="subcellular location">
    <subcellularLocation>
        <location evidence="1">Endoplasmic reticulum membrane</location>
        <topology evidence="1">Single-pass membrane protein</topology>
    </subcellularLocation>
</comment>
<reference evidence="35" key="1">
    <citation type="submission" date="2012-12" db="EMBL/GenBank/DDBJ databases">
        <authorList>
            <person name="Hellsten U."/>
            <person name="Grimwood J."/>
            <person name="Chapman J.A."/>
            <person name="Shapiro H."/>
            <person name="Aerts A."/>
            <person name="Otillar R.P."/>
            <person name="Terry A.Y."/>
            <person name="Boore J.L."/>
            <person name="Simakov O."/>
            <person name="Marletaz F."/>
            <person name="Cho S.-J."/>
            <person name="Edsinger-Gonzales E."/>
            <person name="Havlak P."/>
            <person name="Kuo D.-H."/>
            <person name="Larsson T."/>
            <person name="Lv J."/>
            <person name="Arendt D."/>
            <person name="Savage R."/>
            <person name="Osoegawa K."/>
            <person name="de Jong P."/>
            <person name="Lindberg D.R."/>
            <person name="Seaver E.C."/>
            <person name="Weisblat D.A."/>
            <person name="Putnam N.H."/>
            <person name="Grigoriev I.V."/>
            <person name="Rokhsar D.S."/>
        </authorList>
    </citation>
    <scope>NUCLEOTIDE SEQUENCE</scope>
    <source>
        <strain evidence="35">I ESC-2004</strain>
    </source>
</reference>
<proteinExistence type="inferred from homology"/>
<evidence type="ECO:0000313" key="34">
    <source>
        <dbReference type="EnsemblMetazoa" id="CapteP92645"/>
    </source>
</evidence>
<evidence type="ECO:0000256" key="28">
    <source>
        <dbReference type="ARBA" id="ARBA00077091"/>
    </source>
</evidence>
<comment type="catalytic activity">
    <reaction evidence="24">
        <text>zymosterone + NADPH + H(+) = zymosterol + NADP(+)</text>
        <dbReference type="Rhea" id="RHEA:33459"/>
        <dbReference type="ChEBI" id="CHEBI:15378"/>
        <dbReference type="ChEBI" id="CHEBI:18252"/>
        <dbReference type="ChEBI" id="CHEBI:52386"/>
        <dbReference type="ChEBI" id="CHEBI:57783"/>
        <dbReference type="ChEBI" id="CHEBI:58349"/>
    </reaction>
    <physiologicalReaction direction="left-to-right" evidence="24">
        <dbReference type="Rhea" id="RHEA:33460"/>
    </physiologicalReaction>
</comment>
<evidence type="ECO:0000313" key="35">
    <source>
        <dbReference type="Proteomes" id="UP000014760"/>
    </source>
</evidence>
<evidence type="ECO:0000256" key="16">
    <source>
        <dbReference type="ARBA" id="ARBA00037929"/>
    </source>
</evidence>
<dbReference type="GO" id="GO:0005789">
    <property type="term" value="C:endoplasmic reticulum membrane"/>
    <property type="evidence" value="ECO:0007669"/>
    <property type="project" value="UniProtKB-SubCell"/>
</dbReference>
<reference evidence="33 35" key="2">
    <citation type="journal article" date="2013" name="Nature">
        <title>Insights into bilaterian evolution from three spiralian genomes.</title>
        <authorList>
            <person name="Simakov O."/>
            <person name="Marletaz F."/>
            <person name="Cho S.J."/>
            <person name="Edsinger-Gonzales E."/>
            <person name="Havlak P."/>
            <person name="Hellsten U."/>
            <person name="Kuo D.H."/>
            <person name="Larsson T."/>
            <person name="Lv J."/>
            <person name="Arendt D."/>
            <person name="Savage R."/>
            <person name="Osoegawa K."/>
            <person name="de Jong P."/>
            <person name="Grimwood J."/>
            <person name="Chapman J.A."/>
            <person name="Shapiro H."/>
            <person name="Aerts A."/>
            <person name="Otillar R.P."/>
            <person name="Terry A.Y."/>
            <person name="Boore J.L."/>
            <person name="Grigoriev I.V."/>
            <person name="Lindberg D.R."/>
            <person name="Seaver E.C."/>
            <person name="Weisblat D.A."/>
            <person name="Putnam N.H."/>
            <person name="Rokhsar D.S."/>
        </authorList>
    </citation>
    <scope>NUCLEOTIDE SEQUENCE</scope>
    <source>
        <strain evidence="33 35">I ESC-2004</strain>
    </source>
</reference>
<reference evidence="34" key="3">
    <citation type="submission" date="2015-06" db="UniProtKB">
        <authorList>
            <consortium name="EnsemblMetazoa"/>
        </authorList>
    </citation>
    <scope>IDENTIFICATION</scope>
</reference>
<dbReference type="PANTHER" id="PTHR44442">
    <property type="entry name" value="3-KETO-STEROID REDUCTASE"/>
    <property type="match status" value="1"/>
</dbReference>
<comment type="pathway">
    <text evidence="16">Steroid biosynthesis; estrogen biosynthesis.</text>
</comment>
<evidence type="ECO:0000256" key="5">
    <source>
        <dbReference type="ARBA" id="ARBA00022857"/>
    </source>
</evidence>
<evidence type="ECO:0000256" key="29">
    <source>
        <dbReference type="ARBA" id="ARBA00081545"/>
    </source>
</evidence>
<comment type="catalytic activity">
    <reaction evidence="19">
        <text>5alpha-androstane-3beta,17beta-diol + NADP(+) = 17beta-hydroxy-5alpha-androstan-3-one + NADPH + H(+)</text>
        <dbReference type="Rhea" id="RHEA:16297"/>
        <dbReference type="ChEBI" id="CHEBI:15378"/>
        <dbReference type="ChEBI" id="CHEBI:16330"/>
        <dbReference type="ChEBI" id="CHEBI:18329"/>
        <dbReference type="ChEBI" id="CHEBI:57783"/>
        <dbReference type="ChEBI" id="CHEBI:58349"/>
        <dbReference type="EC" id="1.1.1.210"/>
    </reaction>
    <physiologicalReaction direction="right-to-left" evidence="19">
        <dbReference type="Rhea" id="RHEA:16299"/>
    </physiologicalReaction>
</comment>
<evidence type="ECO:0000256" key="17">
    <source>
        <dbReference type="ARBA" id="ARBA00048246"/>
    </source>
</evidence>
<dbReference type="AlphaFoldDB" id="R7VJ03"/>
<evidence type="ECO:0000256" key="18">
    <source>
        <dbReference type="ARBA" id="ARBA00050673"/>
    </source>
</evidence>
<dbReference type="GO" id="GO:0006703">
    <property type="term" value="P:estrogen biosynthetic process"/>
    <property type="evidence" value="ECO:0007669"/>
    <property type="project" value="UniProtKB-ARBA"/>
</dbReference>
<keyword evidence="6" id="KW-0752">Steroid biosynthesis</keyword>
<evidence type="ECO:0000256" key="32">
    <source>
        <dbReference type="SAM" id="Phobius"/>
    </source>
</evidence>
<dbReference type="FunFam" id="3.40.50.720:FF:000289">
    <property type="entry name" value="Hydroxysteroid 17-beta dehydrogenase 7"/>
    <property type="match status" value="1"/>
</dbReference>
<evidence type="ECO:0000256" key="23">
    <source>
        <dbReference type="ARBA" id="ARBA00052450"/>
    </source>
</evidence>
<evidence type="ECO:0000256" key="26">
    <source>
        <dbReference type="ARBA" id="ARBA00066807"/>
    </source>
</evidence>
<dbReference type="GO" id="GO:0047024">
    <property type="term" value="F:5-alpha-androstane-3-beta,17-beta-diol dehydrogenase (NADP+) activity"/>
    <property type="evidence" value="ECO:0007669"/>
    <property type="project" value="UniProtKB-EC"/>
</dbReference>
<comment type="subunit">
    <text evidence="25">Binds to the short form of prolactin receptor.</text>
</comment>
<keyword evidence="9" id="KW-0520">NAD</keyword>
<evidence type="ECO:0000256" key="30">
    <source>
        <dbReference type="ARBA" id="ARBA00083156"/>
    </source>
</evidence>
<comment type="catalytic activity">
    <reaction evidence="20">
        <text>a 3beta-hydroxysteroid + NADP(+) = a 3-oxosteroid + NADPH + H(+)</text>
        <dbReference type="Rhea" id="RHEA:34787"/>
        <dbReference type="ChEBI" id="CHEBI:15378"/>
        <dbReference type="ChEBI" id="CHEBI:36836"/>
        <dbReference type="ChEBI" id="CHEBI:47788"/>
        <dbReference type="ChEBI" id="CHEBI:57783"/>
        <dbReference type="ChEBI" id="CHEBI:58349"/>
        <dbReference type="EC" id="1.1.1.270"/>
    </reaction>
    <physiologicalReaction direction="right-to-left" evidence="20">
        <dbReference type="Rhea" id="RHEA:34789"/>
    </physiologicalReaction>
</comment>
<dbReference type="OrthoDB" id="9989144at2759"/>
<evidence type="ECO:0000256" key="11">
    <source>
        <dbReference type="ARBA" id="ARBA00023136"/>
    </source>
</evidence>
<evidence type="ECO:0000256" key="24">
    <source>
        <dbReference type="ARBA" id="ARBA00052561"/>
    </source>
</evidence>
<evidence type="ECO:0000256" key="12">
    <source>
        <dbReference type="ARBA" id="ARBA00023180"/>
    </source>
</evidence>
<keyword evidence="7 32" id="KW-1133">Transmembrane helix</keyword>
<keyword evidence="8" id="KW-0560">Oxidoreductase</keyword>
<dbReference type="OMA" id="WHNIDGY"/>
<comment type="catalytic activity">
    <reaction evidence="22">
        <text>4alpha-methyl-5alpha-cholest-8-en-3-one + NADPH + H(+) = 4alpha-methyl-5alpha-cholest-8-en-3beta-ol + NADP(+)</text>
        <dbReference type="Rhea" id="RHEA:46832"/>
        <dbReference type="ChEBI" id="CHEBI:15378"/>
        <dbReference type="ChEBI" id="CHEBI:57783"/>
        <dbReference type="ChEBI" id="CHEBI:58349"/>
        <dbReference type="ChEBI" id="CHEBI:87050"/>
        <dbReference type="ChEBI" id="CHEBI:87051"/>
    </reaction>
    <physiologicalReaction direction="left-to-right" evidence="22">
        <dbReference type="Rhea" id="RHEA:46833"/>
    </physiologicalReaction>
</comment>
<dbReference type="GO" id="GO:0004303">
    <property type="term" value="F:estradiol 17-beta-dehydrogenase [NAD(P)+] activity"/>
    <property type="evidence" value="ECO:0007669"/>
    <property type="project" value="UniProtKB-EC"/>
</dbReference>
<dbReference type="InterPro" id="IPR052834">
    <property type="entry name" value="3KSR/17beta-HSD"/>
</dbReference>
<dbReference type="EMBL" id="AMQN01016239">
    <property type="status" value="NOT_ANNOTATED_CDS"/>
    <property type="molecule type" value="Genomic_DNA"/>
</dbReference>
<dbReference type="SUPFAM" id="SSF51735">
    <property type="entry name" value="NAD(P)-binding Rossmann-fold domains"/>
    <property type="match status" value="1"/>
</dbReference>
<dbReference type="PANTHER" id="PTHR44442:SF1">
    <property type="entry name" value="3-KETO-STEROID REDUCTASE_17-BETA-HYDROXYSTEROID DEHYDROGENASE 7"/>
    <property type="match status" value="1"/>
</dbReference>
<evidence type="ECO:0000256" key="7">
    <source>
        <dbReference type="ARBA" id="ARBA00022989"/>
    </source>
</evidence>
<evidence type="ECO:0000256" key="9">
    <source>
        <dbReference type="ARBA" id="ARBA00023027"/>
    </source>
</evidence>
<evidence type="ECO:0000256" key="2">
    <source>
        <dbReference type="ARBA" id="ARBA00022516"/>
    </source>
</evidence>
<dbReference type="Gene3D" id="3.40.50.720">
    <property type="entry name" value="NAD(P)-binding Rossmann-like Domain"/>
    <property type="match status" value="1"/>
</dbReference>
<dbReference type="InterPro" id="IPR036291">
    <property type="entry name" value="NAD(P)-bd_dom_sf"/>
</dbReference>
<evidence type="ECO:0000256" key="31">
    <source>
        <dbReference type="ARBA" id="ARBA00083257"/>
    </source>
</evidence>
<evidence type="ECO:0000256" key="4">
    <source>
        <dbReference type="ARBA" id="ARBA00022824"/>
    </source>
</evidence>
<feature type="transmembrane region" description="Helical" evidence="32">
    <location>
        <begin position="231"/>
        <end position="251"/>
    </location>
</feature>
<keyword evidence="12" id="KW-0325">Glycoprotein</keyword>
<evidence type="ECO:0000256" key="13">
    <source>
        <dbReference type="ARBA" id="ARBA00023589"/>
    </source>
</evidence>
<keyword evidence="5" id="KW-0521">NADP</keyword>
<evidence type="ECO:0000256" key="15">
    <source>
        <dbReference type="ARBA" id="ARBA00023621"/>
    </source>
</evidence>
<dbReference type="EMBL" id="KB291862">
    <property type="protein sequence ID" value="ELU18542.1"/>
    <property type="molecule type" value="Genomic_DNA"/>
</dbReference>
<comment type="similarity">
    <text evidence="14">Belongs to the short-chain dehydrogenases/reductases (SDR) family. ERG27 subfamily.</text>
</comment>
<evidence type="ECO:0000256" key="6">
    <source>
        <dbReference type="ARBA" id="ARBA00022955"/>
    </source>
</evidence>
<evidence type="ECO:0000256" key="10">
    <source>
        <dbReference type="ARBA" id="ARBA00023098"/>
    </source>
</evidence>
<keyword evidence="11 32" id="KW-0472">Membrane</keyword>
<dbReference type="EC" id="1.1.1.270" evidence="15"/>
<evidence type="ECO:0000256" key="21">
    <source>
        <dbReference type="ARBA" id="ARBA00052439"/>
    </source>
</evidence>
<evidence type="ECO:0000256" key="27">
    <source>
        <dbReference type="ARBA" id="ARBA00071031"/>
    </source>
</evidence>
<keyword evidence="3 32" id="KW-0812">Transmembrane</keyword>
<protein>
    <recommendedName>
        <fullName evidence="27">3-keto-steroid reductase/17-beta-hydroxysteroid dehydrogenase 7</fullName>
        <ecNumber evidence="26">1.1.1.210</ecNumber>
        <ecNumber evidence="15">1.1.1.270</ecNumber>
    </recommendedName>
    <alternativeName>
        <fullName evidence="29">17-beta-hydroxysteroid dehydrogenase 7</fullName>
    </alternativeName>
    <alternativeName>
        <fullName evidence="30">3-keto-steroid reductase</fullName>
    </alternativeName>
    <alternativeName>
        <fullName evidence="28">Dihydrotestosterone oxidoreductase</fullName>
    </alternativeName>
    <alternativeName>
        <fullName evidence="31">Estradiol 17-beta-dehydrogenase 7</fullName>
    </alternativeName>
</protein>
<dbReference type="Proteomes" id="UP000014760">
    <property type="component" value="Unassembled WGS sequence"/>
</dbReference>
<comment type="catalytic activity">
    <reaction evidence="21">
        <text>4alpha-methyl-5alpha-cholest-7-en-3beta-ol + NADP(+) = 4alpha-methyl-5alpha-cholest-7-en-3-one + NADPH + H(+)</text>
        <dbReference type="Rhea" id="RHEA:18409"/>
        <dbReference type="ChEBI" id="CHEBI:15378"/>
        <dbReference type="ChEBI" id="CHEBI:16495"/>
        <dbReference type="ChEBI" id="CHEBI:18378"/>
        <dbReference type="ChEBI" id="CHEBI:57783"/>
        <dbReference type="ChEBI" id="CHEBI:58349"/>
        <dbReference type="EC" id="1.1.1.270"/>
    </reaction>
    <physiologicalReaction direction="right-to-left" evidence="21">
        <dbReference type="Rhea" id="RHEA:18411"/>
    </physiologicalReaction>
</comment>
<evidence type="ECO:0000256" key="19">
    <source>
        <dbReference type="ARBA" id="ARBA00051795"/>
    </source>
</evidence>
<dbReference type="PRINTS" id="PR00081">
    <property type="entry name" value="GDHRDH"/>
</dbReference>